<dbReference type="PANTHER" id="PTHR43169">
    <property type="entry name" value="EXSB FAMILY PROTEIN"/>
    <property type="match status" value="1"/>
</dbReference>
<dbReference type="NCBIfam" id="TIGR00268">
    <property type="entry name" value="ATP-dependent sacrificial sulfur transferase LarE"/>
    <property type="match status" value="1"/>
</dbReference>
<dbReference type="Gene3D" id="3.40.50.620">
    <property type="entry name" value="HUPs"/>
    <property type="match status" value="1"/>
</dbReference>
<evidence type="ECO:0000313" key="2">
    <source>
        <dbReference type="EMBL" id="MDK6028079.1"/>
    </source>
</evidence>
<dbReference type="GO" id="GO:0016740">
    <property type="term" value="F:transferase activity"/>
    <property type="evidence" value="ECO:0007669"/>
    <property type="project" value="UniProtKB-KW"/>
</dbReference>
<sequence length="292" mass="32701">MEHLEIDLKSLNNELRAKFEKLLNWFRDIGGPVVVAFSGGVDSSVVLAAATLALGKNNVIAVTAVSPTYPEDDLHWAKKIASILDVKHVFVESNELQNPYFVANPPNRCYFCKKSLSKELKDVANKFNAKTIVDGTNFSDLATHRPGYLAFKEEGVRSPLAEVGITKDEARLLAKALGLPNWSKPPMACLASRIPYGEQITVEKLRRVAEAEKIVKNLAGVTIIRVRDHGHIARIEVGRDERRKFFNEELMDRIAQELQKLGYKYVTLDLLGYRSGSMDEVLSKKIIPLQKQ</sequence>
<dbReference type="SUPFAM" id="SSF52402">
    <property type="entry name" value="Adenine nucleotide alpha hydrolases-like"/>
    <property type="match status" value="1"/>
</dbReference>
<comment type="caution">
    <text evidence="2">The sequence shown here is derived from an EMBL/GenBank/DDBJ whole genome shotgun (WGS) entry which is preliminary data.</text>
</comment>
<dbReference type="InterPro" id="IPR052188">
    <property type="entry name" value="Ni-pincer_cofactor_biosynth"/>
</dbReference>
<dbReference type="GO" id="GO:0006163">
    <property type="term" value="P:purine nucleotide metabolic process"/>
    <property type="evidence" value="ECO:0007669"/>
    <property type="project" value="UniProtKB-ARBA"/>
</dbReference>
<organism evidence="2 3">
    <name type="scientific">Ignisphaera cupida</name>
    <dbReference type="NCBI Taxonomy" id="3050454"/>
    <lineage>
        <taxon>Archaea</taxon>
        <taxon>Thermoproteota</taxon>
        <taxon>Thermoprotei</taxon>
        <taxon>Desulfurococcales</taxon>
        <taxon>Desulfurococcaceae</taxon>
        <taxon>Ignisphaera</taxon>
    </lineage>
</organism>
<reference evidence="2 3" key="1">
    <citation type="submission" date="2023-05" db="EMBL/GenBank/DDBJ databases">
        <title>A new hyperthermophilic archaea 'Ignisphaera cupida' sp. nov. and description of the family 'Ignisphaeraceae' fam. nov.</title>
        <authorList>
            <person name="Podosokorskaya O.A."/>
            <person name="Elcheninov A.G."/>
            <person name="Klukina A."/>
            <person name="Merkel A.Y."/>
        </authorList>
    </citation>
    <scope>NUCLEOTIDE SEQUENCE [LARGE SCALE GENOMIC DNA]</scope>
    <source>
        <strain evidence="2 3">4213-co</strain>
    </source>
</reference>
<proteinExistence type="predicted"/>
<dbReference type="CDD" id="cd01990">
    <property type="entry name" value="LarE-like"/>
    <property type="match status" value="1"/>
</dbReference>
<protein>
    <submittedName>
        <fullName evidence="2">ATP-dependent sacrificial sulfur transferase LarE</fullName>
    </submittedName>
</protein>
<keyword evidence="3" id="KW-1185">Reference proteome</keyword>
<evidence type="ECO:0000259" key="1">
    <source>
        <dbReference type="Pfam" id="PF02540"/>
    </source>
</evidence>
<evidence type="ECO:0000313" key="3">
    <source>
        <dbReference type="Proteomes" id="UP001529235"/>
    </source>
</evidence>
<name>A0ABD4Z4F2_9CREN</name>
<accession>A0ABD4Z4F2</accession>
<gene>
    <name evidence="2" type="primary">larE</name>
    <name evidence="2" type="ORF">QPL79_01710</name>
</gene>
<dbReference type="AlphaFoldDB" id="A0ABD4Z4F2"/>
<keyword evidence="2" id="KW-0808">Transferase</keyword>
<feature type="domain" description="NAD/GMP synthase" evidence="1">
    <location>
        <begin position="33"/>
        <end position="190"/>
    </location>
</feature>
<dbReference type="RefSeq" id="WP_285273053.1">
    <property type="nucleotide sequence ID" value="NZ_JASNVW010000001.1"/>
</dbReference>
<dbReference type="Proteomes" id="UP001529235">
    <property type="component" value="Unassembled WGS sequence"/>
</dbReference>
<dbReference type="InterPro" id="IPR022310">
    <property type="entry name" value="NAD/GMP_synthase"/>
</dbReference>
<dbReference type="InterPro" id="IPR014729">
    <property type="entry name" value="Rossmann-like_a/b/a_fold"/>
</dbReference>
<dbReference type="PIRSF" id="PIRSF006661">
    <property type="entry name" value="PP-lp_UCP006661"/>
    <property type="match status" value="1"/>
</dbReference>
<dbReference type="Pfam" id="PF02540">
    <property type="entry name" value="NAD_synthase"/>
    <property type="match status" value="1"/>
</dbReference>
<dbReference type="PANTHER" id="PTHR43169:SF2">
    <property type="entry name" value="NAD_GMP SYNTHASE DOMAIN-CONTAINING PROTEIN"/>
    <property type="match status" value="1"/>
</dbReference>
<dbReference type="EMBL" id="JASNVW010000001">
    <property type="protein sequence ID" value="MDK6028079.1"/>
    <property type="molecule type" value="Genomic_DNA"/>
</dbReference>
<dbReference type="InterPro" id="IPR005232">
    <property type="entry name" value="LarE"/>
</dbReference>